<dbReference type="EMBL" id="BRXZ01000855">
    <property type="protein sequence ID" value="GMH55807.1"/>
    <property type="molecule type" value="Genomic_DNA"/>
</dbReference>
<accession>A0A9W6ZR09</accession>
<comment type="caution">
    <text evidence="2">The sequence shown here is derived from an EMBL/GenBank/DDBJ whole genome shotgun (WGS) entry which is preliminary data.</text>
</comment>
<gene>
    <name evidence="2" type="ORF">TrRE_jg479</name>
</gene>
<reference evidence="2" key="1">
    <citation type="submission" date="2022-07" db="EMBL/GenBank/DDBJ databases">
        <title>Genome analysis of Parmales, a sister group of diatoms, reveals the evolutionary specialization of diatoms from phago-mixotrophs to photoautotrophs.</title>
        <authorList>
            <person name="Ban H."/>
            <person name="Sato S."/>
            <person name="Yoshikawa S."/>
            <person name="Kazumasa Y."/>
            <person name="Nakamura Y."/>
            <person name="Ichinomiya M."/>
            <person name="Saitoh K."/>
            <person name="Sato N."/>
            <person name="Blanc-Mathieu R."/>
            <person name="Endo H."/>
            <person name="Kuwata A."/>
            <person name="Ogata H."/>
        </authorList>
    </citation>
    <scope>NUCLEOTIDE SEQUENCE</scope>
</reference>
<organism evidence="2 3">
    <name type="scientific">Triparma retinervis</name>
    <dbReference type="NCBI Taxonomy" id="2557542"/>
    <lineage>
        <taxon>Eukaryota</taxon>
        <taxon>Sar</taxon>
        <taxon>Stramenopiles</taxon>
        <taxon>Ochrophyta</taxon>
        <taxon>Bolidophyceae</taxon>
        <taxon>Parmales</taxon>
        <taxon>Triparmaceae</taxon>
        <taxon>Triparma</taxon>
    </lineage>
</organism>
<dbReference type="AlphaFoldDB" id="A0A9W6ZR09"/>
<evidence type="ECO:0000313" key="2">
    <source>
        <dbReference type="EMBL" id="GMH55807.1"/>
    </source>
</evidence>
<feature type="chain" id="PRO_5040945012" evidence="1">
    <location>
        <begin position="19"/>
        <end position="367"/>
    </location>
</feature>
<evidence type="ECO:0000256" key="1">
    <source>
        <dbReference type="SAM" id="SignalP"/>
    </source>
</evidence>
<keyword evidence="1" id="KW-0732">Signal</keyword>
<dbReference type="Proteomes" id="UP001165082">
    <property type="component" value="Unassembled WGS sequence"/>
</dbReference>
<feature type="signal peptide" evidence="1">
    <location>
        <begin position="1"/>
        <end position="18"/>
    </location>
</feature>
<keyword evidence="3" id="KW-1185">Reference proteome</keyword>
<evidence type="ECO:0000313" key="3">
    <source>
        <dbReference type="Proteomes" id="UP001165082"/>
    </source>
</evidence>
<protein>
    <submittedName>
        <fullName evidence="2">Uncharacterized protein</fullName>
    </submittedName>
</protein>
<sequence length="367" mass="38583">MGKTTLLTLATLLAPTQGFGSFHGTAAEDRDAFYIGHCDGVISGDSSLWWTQADYSFGGECTPEVIVTPGCPLWCAFPCLQIPTGMHWCSECDDSQGCHPAAEGYEATPRPDLVMDSSVTTALTDIADMSYLERWDHVATIGLHLPGYTYPPSSCEDLRGVAASFGCLGGVGEDTLEDLLFGDTNFFEGFKRGSGCTTPNAKQCSKGGVEQSQNKYLCDPTTGNCQCVSLDGLSNAATCSKSFGGHTGPPVPYQGKPPGMCPISCIRLESIGCSDGPATSEPHEWDWVAQCEFMMGEGAGSICPYWLNPNFIAPCLDNDAVLSAASGGTLTSCADASSYCADDSDLVAMGSPENWFATTCCATCSSG</sequence>
<name>A0A9W6ZR09_9STRA</name>
<proteinExistence type="predicted"/>